<dbReference type="AlphaFoldDB" id="A0A074Z6Q6"/>
<keyword evidence="2" id="KW-1185">Reference proteome</keyword>
<dbReference type="RefSeq" id="XP_009173403.1">
    <property type="nucleotide sequence ID" value="XM_009175139.1"/>
</dbReference>
<reference evidence="1 2" key="1">
    <citation type="submission" date="2013-11" db="EMBL/GenBank/DDBJ databases">
        <title>Opisthorchis viverrini - life in the bile duct.</title>
        <authorList>
            <person name="Young N.D."/>
            <person name="Nagarajan N."/>
            <person name="Lin S.J."/>
            <person name="Korhonen P.K."/>
            <person name="Jex A.R."/>
            <person name="Hall R.S."/>
            <person name="Safavi-Hemami H."/>
            <person name="Kaewkong W."/>
            <person name="Bertrand D."/>
            <person name="Gao S."/>
            <person name="Seet Q."/>
            <person name="Wongkham S."/>
            <person name="Teh B.T."/>
            <person name="Wongkham C."/>
            <person name="Intapan P.M."/>
            <person name="Maleewong W."/>
            <person name="Yang X."/>
            <person name="Hu M."/>
            <person name="Wang Z."/>
            <person name="Hofmann A."/>
            <person name="Sternberg P.W."/>
            <person name="Tan P."/>
            <person name="Wang J."/>
            <person name="Gasser R.B."/>
        </authorList>
    </citation>
    <scope>NUCLEOTIDE SEQUENCE [LARGE SCALE GENOMIC DNA]</scope>
</reference>
<evidence type="ECO:0000313" key="2">
    <source>
        <dbReference type="Proteomes" id="UP000054324"/>
    </source>
</evidence>
<dbReference type="Pfam" id="PF00397">
    <property type="entry name" value="WW"/>
    <property type="match status" value="1"/>
</dbReference>
<dbReference type="GeneID" id="20323321"/>
<dbReference type="STRING" id="6198.A0A074Z6Q6"/>
<organism evidence="1 2">
    <name type="scientific">Opisthorchis viverrini</name>
    <name type="common">Southeast Asian liver fluke</name>
    <dbReference type="NCBI Taxonomy" id="6198"/>
    <lineage>
        <taxon>Eukaryota</taxon>
        <taxon>Metazoa</taxon>
        <taxon>Spiralia</taxon>
        <taxon>Lophotrochozoa</taxon>
        <taxon>Platyhelminthes</taxon>
        <taxon>Trematoda</taxon>
        <taxon>Digenea</taxon>
        <taxon>Opisthorchiida</taxon>
        <taxon>Opisthorchiata</taxon>
        <taxon>Opisthorchiidae</taxon>
        <taxon>Opisthorchis</taxon>
    </lineage>
</organism>
<dbReference type="Gene3D" id="3.30.1470.10">
    <property type="entry name" value="Photosystem I PsaD, reaction center subunit II"/>
    <property type="match status" value="1"/>
</dbReference>
<proteinExistence type="predicted"/>
<dbReference type="CTD" id="20323321"/>
<evidence type="ECO:0000313" key="1">
    <source>
        <dbReference type="EMBL" id="KER22871.1"/>
    </source>
</evidence>
<dbReference type="InterPro" id="IPR001202">
    <property type="entry name" value="WW_dom"/>
</dbReference>
<name>A0A074Z6Q6_OPIVI</name>
<dbReference type="InterPro" id="IPR053233">
    <property type="entry name" value="ABRA-related"/>
</dbReference>
<dbReference type="PROSITE" id="PS50020">
    <property type="entry name" value="WW_DOMAIN_2"/>
    <property type="match status" value="1"/>
</dbReference>
<dbReference type="KEGG" id="ovi:T265_09142"/>
<dbReference type="CDD" id="cd00201">
    <property type="entry name" value="WW"/>
    <property type="match status" value="1"/>
</dbReference>
<dbReference type="EMBL" id="KL596876">
    <property type="protein sequence ID" value="KER22871.1"/>
    <property type="molecule type" value="Genomic_DNA"/>
</dbReference>
<dbReference type="SMART" id="SM00456">
    <property type="entry name" value="WW"/>
    <property type="match status" value="1"/>
</dbReference>
<sequence>MNIHFRVPKKSMSVALRELSNEPQKPMVHAKILSENRDHASSEEEVRLYASSIGIDVAKETDLLWIAKEGVSAPLPRGWQVLQDENNQIFYYNSASGQSLWEHPLDSYYRKKVEQARYKRLHVENTCIAHSISDASSRRSSVSTVAQDGVSLVPIRAQHTSTPAATTWDIEKAPHSDSNVFKPTEVDDWASAPLLGEGTSTDKGQCTQIPLTSGSEKELLTEYRELVPSVSLTAGSKTLPLGHSTASQQLSSHVETHTTASQTDDKGATTIQNDTSKHDTRQNVTSCDLTLLQTRLRTSLLSNCDRPSPLLTREAGQTRSFSLFCSPKRMPLDPLRNSSNTPKQQQQRSKDCVRHLGSPLSKPDNHVIFAPSPDSKPTESDGLPFCPELGESPTERKADQSLTVNQLSAIREHPNSMDSHTPKKSETAKSTSVLHIDENPRKPSPNCVPPTLSIRRSLLTEQHPAKTDDSEKHIPEMETLPGFNEGVGHLFEERARLQRKMLRIKLIYKTYKQRLASLDASLYVLQQRGSTTSTPVLPTRASDRQVRAPRPSQTKSNHDSLVISRAHLSPGDSPSSESVLAYDFQANTNGKLEVIDIREGPIRSCSTSLKASALRKPYRSLSVTRHTAPSWSSPATRHTPSSHRQPSTPLHSKIPSGGGELAHSLASIDAQLHYVMHQLESNEASVVCDRCIHEKHTHSPVAGHTVIPTMQSHCKDTKLNQLQCGLANLSLNDPALFVRKSCMTDLRLLTPVSQDDDQNGFQKPYLDGSPTWLNSD</sequence>
<dbReference type="PANTHER" id="PTHR21715">
    <property type="entry name" value="RH04127P"/>
    <property type="match status" value="1"/>
</dbReference>
<dbReference type="InterPro" id="IPR036020">
    <property type="entry name" value="WW_dom_sf"/>
</dbReference>
<dbReference type="PANTHER" id="PTHR21715:SF0">
    <property type="entry name" value="RH04127P"/>
    <property type="match status" value="1"/>
</dbReference>
<dbReference type="Proteomes" id="UP000054324">
    <property type="component" value="Unassembled WGS sequence"/>
</dbReference>
<dbReference type="OrthoDB" id="6344460at2759"/>
<accession>A0A074Z6Q6</accession>
<protein>
    <submittedName>
        <fullName evidence="1">Uncharacterized protein</fullName>
    </submittedName>
</protein>
<dbReference type="SUPFAM" id="SSF51045">
    <property type="entry name" value="WW domain"/>
    <property type="match status" value="1"/>
</dbReference>
<gene>
    <name evidence="1" type="ORF">T265_09142</name>
</gene>